<evidence type="ECO:0000313" key="2">
    <source>
        <dbReference type="Proteomes" id="UP000318103"/>
    </source>
</evidence>
<name>A0A542UIU5_9ACTN</name>
<gene>
    <name evidence="1" type="ORF">FB563_4040</name>
</gene>
<sequence length="264" mass="28860">MSLPRRRPGRALALLRARARATANPADPFWPSRLAADLRELDADWRESAEVCADAAWTARTSGHSVLSLLNPVQVIATGADPVPDRTVWHLYLSALRYDFRCPTLQAFVEQLPQTARETLDCYSRALYAFALLGQSRPDGLVVMDEVLAEAGDHAKTVHVLLHGLWLGQHLDHGAERLLALSSRPPFEAGQGPIVLFRRAGALRRLGRYDDGLATIDKALDLLPPGDTAVHADLVRERSLIAAAHDLHHHHEHQLAPAAGGTPA</sequence>
<evidence type="ECO:0008006" key="3">
    <source>
        <dbReference type="Google" id="ProtNLM"/>
    </source>
</evidence>
<evidence type="ECO:0000313" key="1">
    <source>
        <dbReference type="EMBL" id="TQK98989.1"/>
    </source>
</evidence>
<accession>A0A542UIU5</accession>
<dbReference type="AlphaFoldDB" id="A0A542UIU5"/>
<dbReference type="OrthoDB" id="4105426at2"/>
<protein>
    <recommendedName>
        <fullName evidence="3">Tetratricopeptide repeat protein</fullName>
    </recommendedName>
</protein>
<keyword evidence="2" id="KW-1185">Reference proteome</keyword>
<reference evidence="1 2" key="1">
    <citation type="submission" date="2019-06" db="EMBL/GenBank/DDBJ databases">
        <title>Sequencing the genomes of 1000 actinobacteria strains.</title>
        <authorList>
            <person name="Klenk H.-P."/>
        </authorList>
    </citation>
    <scope>NUCLEOTIDE SEQUENCE [LARGE SCALE GENOMIC DNA]</scope>
    <source>
        <strain evidence="1 2">DSM 41929</strain>
    </source>
</reference>
<comment type="caution">
    <text evidence="1">The sequence shown here is derived from an EMBL/GenBank/DDBJ whole genome shotgun (WGS) entry which is preliminary data.</text>
</comment>
<dbReference type="Proteomes" id="UP000318103">
    <property type="component" value="Unassembled WGS sequence"/>
</dbReference>
<proteinExistence type="predicted"/>
<organism evidence="1 2">
    <name type="scientific">Streptomyces puniciscabiei</name>
    <dbReference type="NCBI Taxonomy" id="164348"/>
    <lineage>
        <taxon>Bacteria</taxon>
        <taxon>Bacillati</taxon>
        <taxon>Actinomycetota</taxon>
        <taxon>Actinomycetes</taxon>
        <taxon>Kitasatosporales</taxon>
        <taxon>Streptomycetaceae</taxon>
        <taxon>Streptomyces</taxon>
    </lineage>
</organism>
<dbReference type="EMBL" id="VFNX01000001">
    <property type="protein sequence ID" value="TQK98989.1"/>
    <property type="molecule type" value="Genomic_DNA"/>
</dbReference>